<gene>
    <name evidence="12" type="primary">Klkb1</name>
    <name evidence="12" type="ORF">AWC38_SpisGene21368</name>
</gene>
<evidence type="ECO:0000313" key="12">
    <source>
        <dbReference type="EMBL" id="PFX14473.1"/>
    </source>
</evidence>
<dbReference type="Proteomes" id="UP000225706">
    <property type="component" value="Unassembled WGS sequence"/>
</dbReference>
<evidence type="ECO:0000256" key="6">
    <source>
        <dbReference type="PIRSR" id="PIRSR001143-1"/>
    </source>
</evidence>
<evidence type="ECO:0000256" key="5">
    <source>
        <dbReference type="ARBA" id="ARBA00023157"/>
    </source>
</evidence>
<dbReference type="FunFam" id="2.40.10.10:FF:000003">
    <property type="entry name" value="Transmembrane serine protease 3"/>
    <property type="match status" value="1"/>
</dbReference>
<dbReference type="InterPro" id="IPR043504">
    <property type="entry name" value="Peptidase_S1_PA_chymotrypsin"/>
</dbReference>
<accession>A0A2B4RCF4</accession>
<dbReference type="PROSITE" id="PS00134">
    <property type="entry name" value="TRYPSIN_HIS"/>
    <property type="match status" value="1"/>
</dbReference>
<dbReference type="SUPFAM" id="SSF50494">
    <property type="entry name" value="Trypsin-like serine proteases"/>
    <property type="match status" value="1"/>
</dbReference>
<dbReference type="GO" id="GO:0005509">
    <property type="term" value="F:calcium ion binding"/>
    <property type="evidence" value="ECO:0007669"/>
    <property type="project" value="InterPro"/>
</dbReference>
<dbReference type="InterPro" id="IPR003582">
    <property type="entry name" value="ShKT_dom"/>
</dbReference>
<dbReference type="STRING" id="50429.A0A2B4RCF4"/>
<dbReference type="AlphaFoldDB" id="A0A2B4RCF4"/>
<evidence type="ECO:0000259" key="10">
    <source>
        <dbReference type="PROSITE" id="PS50240"/>
    </source>
</evidence>
<feature type="domain" description="Peptidase S1" evidence="10">
    <location>
        <begin position="156"/>
        <end position="392"/>
    </location>
</feature>
<keyword evidence="4 8" id="KW-0720">Serine protease</keyword>
<evidence type="ECO:0000256" key="8">
    <source>
        <dbReference type="RuleBase" id="RU363034"/>
    </source>
</evidence>
<keyword evidence="2 8" id="KW-0645">Protease</keyword>
<name>A0A2B4RCF4_STYPI</name>
<dbReference type="SMART" id="SM00254">
    <property type="entry name" value="ShKT"/>
    <property type="match status" value="2"/>
</dbReference>
<dbReference type="GO" id="GO:0006508">
    <property type="term" value="P:proteolysis"/>
    <property type="evidence" value="ECO:0007669"/>
    <property type="project" value="UniProtKB-KW"/>
</dbReference>
<dbReference type="PANTHER" id="PTHR24252:SF7">
    <property type="entry name" value="HYALIN"/>
    <property type="match status" value="1"/>
</dbReference>
<dbReference type="Pfam" id="PF00089">
    <property type="entry name" value="Trypsin"/>
    <property type="match status" value="1"/>
</dbReference>
<feature type="domain" description="ShKT" evidence="11">
    <location>
        <begin position="49"/>
        <end position="83"/>
    </location>
</feature>
<keyword evidence="9" id="KW-0732">Signal</keyword>
<dbReference type="Gene3D" id="1.10.10.1870">
    <property type="entry name" value="ShTK domain-like"/>
    <property type="match status" value="2"/>
</dbReference>
<comment type="caution">
    <text evidence="12">The sequence shown here is derived from an EMBL/GenBank/DDBJ whole genome shotgun (WGS) entry which is preliminary data.</text>
</comment>
<evidence type="ECO:0000256" key="4">
    <source>
        <dbReference type="ARBA" id="ARBA00022825"/>
    </source>
</evidence>
<dbReference type="PROSITE" id="PS50240">
    <property type="entry name" value="TRYPSIN_DOM"/>
    <property type="match status" value="1"/>
</dbReference>
<evidence type="ECO:0000313" key="13">
    <source>
        <dbReference type="Proteomes" id="UP000225706"/>
    </source>
</evidence>
<dbReference type="InterPro" id="IPR033116">
    <property type="entry name" value="TRYPSIN_SER"/>
</dbReference>
<dbReference type="OrthoDB" id="6018415at2759"/>
<dbReference type="PIRSF" id="PIRSF001143">
    <property type="entry name" value="Factor_X"/>
    <property type="match status" value="1"/>
</dbReference>
<dbReference type="InterPro" id="IPR018114">
    <property type="entry name" value="TRYPSIN_HIS"/>
</dbReference>
<proteinExistence type="predicted"/>
<organism evidence="12 13">
    <name type="scientific">Stylophora pistillata</name>
    <name type="common">Smooth cauliflower coral</name>
    <dbReference type="NCBI Taxonomy" id="50429"/>
    <lineage>
        <taxon>Eukaryota</taxon>
        <taxon>Metazoa</taxon>
        <taxon>Cnidaria</taxon>
        <taxon>Anthozoa</taxon>
        <taxon>Hexacorallia</taxon>
        <taxon>Scleractinia</taxon>
        <taxon>Astrocoeniina</taxon>
        <taxon>Pocilloporidae</taxon>
        <taxon>Stylophora</taxon>
    </lineage>
</organism>
<feature type="disulfide bond" evidence="7">
    <location>
        <begin position="87"/>
        <end position="121"/>
    </location>
</feature>
<sequence length="399" mass="44362">MLISFSSLIFLIYCAYFSQEREMSLQEGITAGLETLSDENNSSTKRAACEDLNSYCNIYKPYCKHIEYVDFVKVNCKKTCDLCPKACLDRVSYCHVIKNRCTDPVIGGSVRRFCAKTCGVCVVTPPTIPPTTIPRTEQPIDQGSVECGRKAVGSRIVGGTNARPGAWPWQVTMDYKGHSGPHWCGGSIVTPHYILTAAHCFGSGDDPKDYSIVAGEHDLNTVDGFEQNTTIQEIIIHPKYNRIANHDYDVALVKLKNPIRYNNHVRPVCLAKSDFDSGTNCYVTGWGYTSEDGSIAQILQQAIVPLVSREKCQEGYNDLGYKISTRMRCAGYSEGKIDACQGDSGGPLVCVRNDKWYLMGVISWGQGCARKGRYGVYADMMDLKFWVQQTINKGYQSKI</sequence>
<dbReference type="PRINTS" id="PR00722">
    <property type="entry name" value="CHYMOTRYPSIN"/>
</dbReference>
<dbReference type="InterPro" id="IPR001254">
    <property type="entry name" value="Trypsin_dom"/>
</dbReference>
<keyword evidence="5 7" id="KW-1015">Disulfide bond</keyword>
<feature type="active site" description="Charge relay system" evidence="6">
    <location>
        <position position="344"/>
    </location>
</feature>
<evidence type="ECO:0000256" key="3">
    <source>
        <dbReference type="ARBA" id="ARBA00022801"/>
    </source>
</evidence>
<dbReference type="InterPro" id="IPR009003">
    <property type="entry name" value="Peptidase_S1_PA"/>
</dbReference>
<keyword evidence="3 8" id="KW-0378">Hydrolase</keyword>
<dbReference type="EMBL" id="LSMT01000776">
    <property type="protein sequence ID" value="PFX14473.1"/>
    <property type="molecule type" value="Genomic_DNA"/>
</dbReference>
<dbReference type="GO" id="GO:0090729">
    <property type="term" value="F:toxin activity"/>
    <property type="evidence" value="ECO:0007669"/>
    <property type="project" value="UniProtKB-KW"/>
</dbReference>
<keyword evidence="13" id="KW-1185">Reference proteome</keyword>
<comment type="caution">
    <text evidence="7">Lacks conserved residue(s) required for the propagation of feature annotation.</text>
</comment>
<feature type="active site" description="Charge relay system" evidence="6">
    <location>
        <position position="249"/>
    </location>
</feature>
<evidence type="ECO:0000256" key="2">
    <source>
        <dbReference type="ARBA" id="ARBA00022670"/>
    </source>
</evidence>
<reference evidence="13" key="1">
    <citation type="journal article" date="2017" name="bioRxiv">
        <title>Comparative analysis of the genomes of Stylophora pistillata and Acropora digitifera provides evidence for extensive differences between species of corals.</title>
        <authorList>
            <person name="Voolstra C.R."/>
            <person name="Li Y."/>
            <person name="Liew Y.J."/>
            <person name="Baumgarten S."/>
            <person name="Zoccola D."/>
            <person name="Flot J.-F."/>
            <person name="Tambutte S."/>
            <person name="Allemand D."/>
            <person name="Aranda M."/>
        </authorList>
    </citation>
    <scope>NUCLEOTIDE SEQUENCE [LARGE SCALE GENOMIC DNA]</scope>
</reference>
<dbReference type="PANTHER" id="PTHR24252">
    <property type="entry name" value="ACROSIN-RELATED"/>
    <property type="match status" value="1"/>
</dbReference>
<feature type="active site" description="Charge relay system" evidence="6">
    <location>
        <position position="199"/>
    </location>
</feature>
<keyword evidence="1" id="KW-0800">Toxin</keyword>
<dbReference type="PROSITE" id="PS00135">
    <property type="entry name" value="TRYPSIN_SER"/>
    <property type="match status" value="1"/>
</dbReference>
<dbReference type="InterPro" id="IPR001314">
    <property type="entry name" value="Peptidase_S1A"/>
</dbReference>
<dbReference type="Pfam" id="PF01549">
    <property type="entry name" value="ShK"/>
    <property type="match status" value="2"/>
</dbReference>
<evidence type="ECO:0000256" key="7">
    <source>
        <dbReference type="PROSITE-ProRule" id="PRU01005"/>
    </source>
</evidence>
<dbReference type="SMART" id="SM00020">
    <property type="entry name" value="Tryp_SPc"/>
    <property type="match status" value="1"/>
</dbReference>
<dbReference type="GO" id="GO:0004252">
    <property type="term" value="F:serine-type endopeptidase activity"/>
    <property type="evidence" value="ECO:0007669"/>
    <property type="project" value="InterPro"/>
</dbReference>
<dbReference type="Gene3D" id="2.40.10.10">
    <property type="entry name" value="Trypsin-like serine proteases"/>
    <property type="match status" value="1"/>
</dbReference>
<protein>
    <submittedName>
        <fullName evidence="12">Plasma kallikrein</fullName>
    </submittedName>
</protein>
<dbReference type="InterPro" id="IPR012224">
    <property type="entry name" value="Pept_S1A_FX"/>
</dbReference>
<evidence type="ECO:0000259" key="11">
    <source>
        <dbReference type="PROSITE" id="PS51670"/>
    </source>
</evidence>
<feature type="domain" description="ShKT" evidence="11">
    <location>
        <begin position="87"/>
        <end position="121"/>
    </location>
</feature>
<evidence type="ECO:0000256" key="9">
    <source>
        <dbReference type="SAM" id="SignalP"/>
    </source>
</evidence>
<evidence type="ECO:0000256" key="1">
    <source>
        <dbReference type="ARBA" id="ARBA00022656"/>
    </source>
</evidence>
<feature type="signal peptide" evidence="9">
    <location>
        <begin position="1"/>
        <end position="17"/>
    </location>
</feature>
<feature type="disulfide bond" evidence="7">
    <location>
        <begin position="49"/>
        <end position="83"/>
    </location>
</feature>
<dbReference type="CDD" id="cd00190">
    <property type="entry name" value="Tryp_SPc"/>
    <property type="match status" value="1"/>
</dbReference>
<dbReference type="PROSITE" id="PS51670">
    <property type="entry name" value="SHKT"/>
    <property type="match status" value="2"/>
</dbReference>
<feature type="chain" id="PRO_5012451121" evidence="9">
    <location>
        <begin position="18"/>
        <end position="399"/>
    </location>
</feature>